<dbReference type="Gene3D" id="1.10.150.300">
    <property type="entry name" value="TGS-like domain"/>
    <property type="match status" value="1"/>
</dbReference>
<dbReference type="SUPFAM" id="SSF52540">
    <property type="entry name" value="P-loop containing nucleoside triphosphate hydrolases"/>
    <property type="match status" value="1"/>
</dbReference>
<dbReference type="InterPro" id="IPR013029">
    <property type="entry name" value="YchF_C"/>
</dbReference>
<dbReference type="Pfam" id="PF06071">
    <property type="entry name" value="YchF-GTPase_C"/>
    <property type="match status" value="1"/>
</dbReference>
<keyword evidence="6" id="KW-1185">Reference proteome</keyword>
<dbReference type="InterPro" id="IPR006073">
    <property type="entry name" value="GTP-bd"/>
</dbReference>
<dbReference type="InterPro" id="IPR004396">
    <property type="entry name" value="ATPase_YchF/OLA1"/>
</dbReference>
<evidence type="ECO:0000313" key="5">
    <source>
        <dbReference type="EMBL" id="WPD18765.1"/>
    </source>
</evidence>
<evidence type="ECO:0000256" key="3">
    <source>
        <dbReference type="ARBA" id="ARBA00022840"/>
    </source>
</evidence>
<keyword evidence="3" id="KW-0547">Nucleotide-binding</keyword>
<feature type="domain" description="TGS" evidence="4">
    <location>
        <begin position="271"/>
        <end position="354"/>
    </location>
</feature>
<dbReference type="InterPro" id="IPR027417">
    <property type="entry name" value="P-loop_NTPase"/>
</dbReference>
<dbReference type="PANTHER" id="PTHR23305:SF18">
    <property type="entry name" value="OBG-TYPE G DOMAIN-CONTAINING PROTEIN"/>
    <property type="match status" value="1"/>
</dbReference>
<keyword evidence="3" id="KW-0067">ATP-binding</keyword>
<reference evidence="5 6" key="1">
    <citation type="submission" date="2023-08" db="EMBL/GenBank/DDBJ databases">
        <title>Genome sequence of Thermaerobacter compostii strain Ins1, a spore-forming filamentous bacterium isolated from a deep geothermal reservoir.</title>
        <authorList>
            <person name="Bregnard D."/>
            <person name="Gonzalez D."/>
            <person name="Junier P."/>
        </authorList>
    </citation>
    <scope>NUCLEOTIDE SEQUENCE [LARGE SCALE GENOMIC DNA]</scope>
    <source>
        <strain evidence="5 6">Ins1</strain>
    </source>
</reference>
<dbReference type="RefSeq" id="WP_135224305.1">
    <property type="nucleotide sequence ID" value="NZ_CP132508.1"/>
</dbReference>
<dbReference type="Gene3D" id="3.10.20.30">
    <property type="match status" value="1"/>
</dbReference>
<accession>A0ABZ0QMP9</accession>
<dbReference type="PRINTS" id="PR00326">
    <property type="entry name" value="GTP1OBG"/>
</dbReference>
<evidence type="ECO:0000259" key="4">
    <source>
        <dbReference type="PROSITE" id="PS51880"/>
    </source>
</evidence>
<keyword evidence="2" id="KW-0479">Metal-binding</keyword>
<dbReference type="EMBL" id="CP132508">
    <property type="protein sequence ID" value="WPD18765.1"/>
    <property type="molecule type" value="Genomic_DNA"/>
</dbReference>
<evidence type="ECO:0000256" key="2">
    <source>
        <dbReference type="ARBA" id="ARBA00022723"/>
    </source>
</evidence>
<dbReference type="InterPro" id="IPR012675">
    <property type="entry name" value="Beta-grasp_dom_sf"/>
</dbReference>
<dbReference type="PANTHER" id="PTHR23305">
    <property type="entry name" value="OBG GTPASE FAMILY"/>
    <property type="match status" value="1"/>
</dbReference>
<dbReference type="PIRSF" id="PIRSF006641">
    <property type="entry name" value="CHP00092"/>
    <property type="match status" value="1"/>
</dbReference>
<dbReference type="SUPFAM" id="SSF81271">
    <property type="entry name" value="TGS-like"/>
    <property type="match status" value="1"/>
</dbReference>
<dbReference type="PROSITE" id="PS51880">
    <property type="entry name" value="TGS"/>
    <property type="match status" value="1"/>
</dbReference>
<evidence type="ECO:0000256" key="1">
    <source>
        <dbReference type="ARBA" id="ARBA00001946"/>
    </source>
</evidence>
<evidence type="ECO:0000313" key="6">
    <source>
        <dbReference type="Proteomes" id="UP001304683"/>
    </source>
</evidence>
<dbReference type="CDD" id="cd04867">
    <property type="entry name" value="TGS_YchF_OLA1"/>
    <property type="match status" value="1"/>
</dbReference>
<dbReference type="InterPro" id="IPR004095">
    <property type="entry name" value="TGS"/>
</dbReference>
<dbReference type="NCBIfam" id="TIGR00092">
    <property type="entry name" value="redox-regulated ATPase YchF"/>
    <property type="match status" value="1"/>
</dbReference>
<dbReference type="InterPro" id="IPR023192">
    <property type="entry name" value="TGS-like_dom_sf"/>
</dbReference>
<dbReference type="Gene3D" id="3.40.50.300">
    <property type="entry name" value="P-loop containing nucleotide triphosphate hydrolases"/>
    <property type="match status" value="1"/>
</dbReference>
<proteinExistence type="predicted"/>
<gene>
    <name evidence="5" type="primary">ychF</name>
    <name evidence="5" type="ORF">Q5761_10420</name>
</gene>
<name>A0ABZ0QMP9_9FIRM</name>
<dbReference type="InterPro" id="IPR012676">
    <property type="entry name" value="TGS-like"/>
</dbReference>
<dbReference type="Pfam" id="PF01926">
    <property type="entry name" value="MMR_HSR1"/>
    <property type="match status" value="1"/>
</dbReference>
<protein>
    <submittedName>
        <fullName evidence="5">Redox-regulated ATPase YchF</fullName>
    </submittedName>
</protein>
<organism evidence="5 6">
    <name type="scientific">Thermaerobacter composti</name>
    <dbReference type="NCBI Taxonomy" id="554949"/>
    <lineage>
        <taxon>Bacteria</taxon>
        <taxon>Bacillati</taxon>
        <taxon>Bacillota</taxon>
        <taxon>Clostridia</taxon>
        <taxon>Eubacteriales</taxon>
        <taxon>Clostridiales Family XVII. Incertae Sedis</taxon>
        <taxon>Thermaerobacter</taxon>
    </lineage>
</organism>
<sequence>MDIGLIGLPQVGKSLLFRLLAGEGRGGPGQTTVGMAPIPDPRLDRLAALYKPRKVTPAALRVTDVPGAVPGDDRARWNRFLEAVRGADVLVHVIRAFADETLPHVLGDVDPLRDARLIRDELILTDLAVVESARNRLEALPPRKRRPDDEALLERLPLLQAALEQERPLRELEWSDEDLRRVRGFGLLTLKPMVLAVNVDEAQLQAGTFPGESALREAAAGWGEPVITFCGPVEAEIAELEPAEREPFMAEYGIAEPGVARLARAAYEASGLISFFTAGEEEVRAWPIRRGTTAKEAAGKIHSDMERGFIRAEVVAYDDLIRLGSMAAVREAGLLRLEGRDYVVQDGDVILFRFNV</sequence>
<dbReference type="Proteomes" id="UP001304683">
    <property type="component" value="Chromosome"/>
</dbReference>
<comment type="cofactor">
    <cofactor evidence="1">
        <name>Mg(2+)</name>
        <dbReference type="ChEBI" id="CHEBI:18420"/>
    </cofactor>
</comment>